<feature type="region of interest" description="Disordered" evidence="1">
    <location>
        <begin position="1"/>
        <end position="85"/>
    </location>
</feature>
<accession>A0A1H8AY36</accession>
<feature type="compositionally biased region" description="Basic and acidic residues" evidence="1">
    <location>
        <begin position="56"/>
        <end position="74"/>
    </location>
</feature>
<dbReference type="EMBL" id="FOCI01000004">
    <property type="protein sequence ID" value="SEM75473.1"/>
    <property type="molecule type" value="Genomic_DNA"/>
</dbReference>
<evidence type="ECO:0000256" key="1">
    <source>
        <dbReference type="SAM" id="MobiDB-lite"/>
    </source>
</evidence>
<dbReference type="RefSeq" id="WP_143057996.1">
    <property type="nucleotide sequence ID" value="NZ_FOCI01000004.1"/>
</dbReference>
<protein>
    <submittedName>
        <fullName evidence="2">Uncharacterized protein</fullName>
    </submittedName>
</protein>
<organism evidence="2 3">
    <name type="scientific">Loktanella fryxellensis</name>
    <dbReference type="NCBI Taxonomy" id="245187"/>
    <lineage>
        <taxon>Bacteria</taxon>
        <taxon>Pseudomonadati</taxon>
        <taxon>Pseudomonadota</taxon>
        <taxon>Alphaproteobacteria</taxon>
        <taxon>Rhodobacterales</taxon>
        <taxon>Roseobacteraceae</taxon>
        <taxon>Loktanella</taxon>
    </lineage>
</organism>
<dbReference type="OrthoDB" id="7861191at2"/>
<dbReference type="Proteomes" id="UP000199585">
    <property type="component" value="Unassembled WGS sequence"/>
</dbReference>
<name>A0A1H8AY36_9RHOB</name>
<sequence length="85" mass="9072">MDYGKQGAAKVAKKGPKHTEHNQYGSDKTPFGSRPSKEELLARMKDAQAKGGASTKDLDRPADASEHAAEDEGPVRAPAKPDQVN</sequence>
<evidence type="ECO:0000313" key="3">
    <source>
        <dbReference type="Proteomes" id="UP000199585"/>
    </source>
</evidence>
<feature type="compositionally biased region" description="Basic and acidic residues" evidence="1">
    <location>
        <begin position="35"/>
        <end position="48"/>
    </location>
</feature>
<dbReference type="AlphaFoldDB" id="A0A1H8AY36"/>
<gene>
    <name evidence="2" type="ORF">SAMN04488003_10486</name>
</gene>
<reference evidence="2 3" key="1">
    <citation type="submission" date="2016-10" db="EMBL/GenBank/DDBJ databases">
        <authorList>
            <person name="de Groot N.N."/>
        </authorList>
    </citation>
    <scope>NUCLEOTIDE SEQUENCE [LARGE SCALE GENOMIC DNA]</scope>
    <source>
        <strain evidence="2 3">DSM 16213</strain>
    </source>
</reference>
<evidence type="ECO:0000313" key="2">
    <source>
        <dbReference type="EMBL" id="SEM75473.1"/>
    </source>
</evidence>
<feature type="compositionally biased region" description="Low complexity" evidence="1">
    <location>
        <begin position="1"/>
        <end position="10"/>
    </location>
</feature>
<proteinExistence type="predicted"/>
<keyword evidence="3" id="KW-1185">Reference proteome</keyword>